<dbReference type="Gene3D" id="1.25.40.10">
    <property type="entry name" value="Tetratricopeptide repeat domain"/>
    <property type="match status" value="1"/>
</dbReference>
<feature type="chain" id="PRO_5003316807" evidence="1">
    <location>
        <begin position="21"/>
        <end position="233"/>
    </location>
</feature>
<keyword evidence="3" id="KW-1185">Reference proteome</keyword>
<organism evidence="2 3">
    <name type="scientific">Asticcacaulis biprosthecium C19</name>
    <dbReference type="NCBI Taxonomy" id="715226"/>
    <lineage>
        <taxon>Bacteria</taxon>
        <taxon>Pseudomonadati</taxon>
        <taxon>Pseudomonadota</taxon>
        <taxon>Alphaproteobacteria</taxon>
        <taxon>Caulobacterales</taxon>
        <taxon>Caulobacteraceae</taxon>
        <taxon>Asticcacaulis</taxon>
    </lineage>
</organism>
<protein>
    <submittedName>
        <fullName evidence="2">Sel1 repeat family protein</fullName>
    </submittedName>
</protein>
<dbReference type="InterPro" id="IPR006597">
    <property type="entry name" value="Sel1-like"/>
</dbReference>
<feature type="signal peptide" evidence="1">
    <location>
        <begin position="1"/>
        <end position="20"/>
    </location>
</feature>
<dbReference type="EMBL" id="GL883079">
    <property type="protein sequence ID" value="EGF90663.1"/>
    <property type="molecule type" value="Genomic_DNA"/>
</dbReference>
<dbReference type="InterPro" id="IPR011990">
    <property type="entry name" value="TPR-like_helical_dom_sf"/>
</dbReference>
<dbReference type="Proteomes" id="UP000006512">
    <property type="component" value="Unassembled WGS sequence"/>
</dbReference>
<dbReference type="RefSeq" id="WP_006274474.1">
    <property type="nucleotide sequence ID" value="NZ_GL883079.1"/>
</dbReference>
<gene>
    <name evidence="2" type="ORF">ABI_36940</name>
</gene>
<proteinExistence type="predicted"/>
<dbReference type="HOGENOM" id="CLU_1187978_0_0_5"/>
<dbReference type="PANTHER" id="PTHR11102">
    <property type="entry name" value="SEL-1-LIKE PROTEIN"/>
    <property type="match status" value="1"/>
</dbReference>
<dbReference type="eggNOG" id="COG0790">
    <property type="taxonomic scope" value="Bacteria"/>
</dbReference>
<accession>F4QR26</accession>
<evidence type="ECO:0000313" key="3">
    <source>
        <dbReference type="Proteomes" id="UP000006512"/>
    </source>
</evidence>
<dbReference type="InterPro" id="IPR050767">
    <property type="entry name" value="Sel1_AlgK"/>
</dbReference>
<dbReference type="AlphaFoldDB" id="F4QR26"/>
<dbReference type="Pfam" id="PF08238">
    <property type="entry name" value="Sel1"/>
    <property type="match status" value="4"/>
</dbReference>
<reference evidence="3" key="1">
    <citation type="submission" date="2011-03" db="EMBL/GenBank/DDBJ databases">
        <title>Draft genome sequence of Brevundimonas diminuta.</title>
        <authorList>
            <person name="Brown P.J.B."/>
            <person name="Buechlein A."/>
            <person name="Hemmerich C."/>
            <person name="Brun Y.V."/>
        </authorList>
    </citation>
    <scope>NUCLEOTIDE SEQUENCE [LARGE SCALE GENOMIC DNA]</scope>
    <source>
        <strain evidence="3">C19</strain>
    </source>
</reference>
<dbReference type="OrthoDB" id="9797030at2"/>
<keyword evidence="1" id="KW-0732">Signal</keyword>
<dbReference type="SMART" id="SM00671">
    <property type="entry name" value="SEL1"/>
    <property type="match status" value="2"/>
</dbReference>
<sequence length="233" mass="25932">MFVRSLFIAALCLLPAAAFAQSPADLPQRAEAGDADSQLDYGLKFYNGDGVQQDRGTALKWFRKSADQGNVDASYLAGQIYADNKHLPFAPGRARKYLTIAAEAKLSHAQQELVDLLIESLIVTQSCADARDAISWLKRLAENADATSEERSEAEDNLVTIYLQEKNFWGYIPQLAPRDVPEAKYWLSRGVERGDPYAAEQMAAIDDQVESRPDICSHPLQGLISTQEHWRTE</sequence>
<evidence type="ECO:0000313" key="2">
    <source>
        <dbReference type="EMBL" id="EGF90663.1"/>
    </source>
</evidence>
<dbReference type="SUPFAM" id="SSF81901">
    <property type="entry name" value="HCP-like"/>
    <property type="match status" value="1"/>
</dbReference>
<evidence type="ECO:0000256" key="1">
    <source>
        <dbReference type="SAM" id="SignalP"/>
    </source>
</evidence>
<dbReference type="STRING" id="715226.ABI_36940"/>
<dbReference type="PANTHER" id="PTHR11102:SF160">
    <property type="entry name" value="ERAD-ASSOCIATED E3 UBIQUITIN-PROTEIN LIGASE COMPONENT HRD3"/>
    <property type="match status" value="1"/>
</dbReference>
<name>F4QR26_9CAUL</name>